<evidence type="ECO:0000313" key="2">
    <source>
        <dbReference type="Proteomes" id="UP001286313"/>
    </source>
</evidence>
<sequence>MGTSNEQVLLDNTINNLHTYITLSVGKCENKLIKSLKRNKLKKCIEDRWVRLSDWGDNDWLQLPRPPHTHTFRSAWLPTNSSLTMAVSRHDGNNRQAVYYMGSRWRRWRRRRRQQQQQQSLRSAACEHVL</sequence>
<dbReference type="Proteomes" id="UP001286313">
    <property type="component" value="Unassembled WGS sequence"/>
</dbReference>
<keyword evidence="2" id="KW-1185">Reference proteome</keyword>
<protein>
    <submittedName>
        <fullName evidence="1">Uncharacterized protein</fullName>
    </submittedName>
</protein>
<proteinExistence type="predicted"/>
<name>A0AAE1FBG2_PETCI</name>
<dbReference type="AlphaFoldDB" id="A0AAE1FBG2"/>
<accession>A0AAE1FBG2</accession>
<evidence type="ECO:0000313" key="1">
    <source>
        <dbReference type="EMBL" id="KAK3871155.1"/>
    </source>
</evidence>
<reference evidence="1" key="1">
    <citation type="submission" date="2023-10" db="EMBL/GenBank/DDBJ databases">
        <title>Genome assemblies of two species of porcelain crab, Petrolisthes cinctipes and Petrolisthes manimaculis (Anomura: Porcellanidae).</title>
        <authorList>
            <person name="Angst P."/>
        </authorList>
    </citation>
    <scope>NUCLEOTIDE SEQUENCE</scope>
    <source>
        <strain evidence="1">PB745_01</strain>
        <tissue evidence="1">Gill</tissue>
    </source>
</reference>
<comment type="caution">
    <text evidence="1">The sequence shown here is derived from an EMBL/GenBank/DDBJ whole genome shotgun (WGS) entry which is preliminary data.</text>
</comment>
<dbReference type="EMBL" id="JAWQEG010002560">
    <property type="protein sequence ID" value="KAK3871155.1"/>
    <property type="molecule type" value="Genomic_DNA"/>
</dbReference>
<organism evidence="1 2">
    <name type="scientific">Petrolisthes cinctipes</name>
    <name type="common">Flat porcelain crab</name>
    <dbReference type="NCBI Taxonomy" id="88211"/>
    <lineage>
        <taxon>Eukaryota</taxon>
        <taxon>Metazoa</taxon>
        <taxon>Ecdysozoa</taxon>
        <taxon>Arthropoda</taxon>
        <taxon>Crustacea</taxon>
        <taxon>Multicrustacea</taxon>
        <taxon>Malacostraca</taxon>
        <taxon>Eumalacostraca</taxon>
        <taxon>Eucarida</taxon>
        <taxon>Decapoda</taxon>
        <taxon>Pleocyemata</taxon>
        <taxon>Anomura</taxon>
        <taxon>Galatheoidea</taxon>
        <taxon>Porcellanidae</taxon>
        <taxon>Petrolisthes</taxon>
    </lineage>
</organism>
<gene>
    <name evidence="1" type="ORF">Pcinc_023682</name>
</gene>